<dbReference type="GO" id="GO:0005634">
    <property type="term" value="C:nucleus"/>
    <property type="evidence" value="ECO:0007669"/>
    <property type="project" value="UniProtKB-SubCell"/>
</dbReference>
<evidence type="ECO:0000256" key="11">
    <source>
        <dbReference type="SAM" id="MobiDB-lite"/>
    </source>
</evidence>
<feature type="binding site" evidence="10">
    <location>
        <position position="289"/>
    </location>
    <ligand>
        <name>substrate</name>
    </ligand>
</feature>
<evidence type="ECO:0008006" key="14">
    <source>
        <dbReference type="Google" id="ProtNLM"/>
    </source>
</evidence>
<dbReference type="InterPro" id="IPR010347">
    <property type="entry name" value="Tdp1"/>
</dbReference>
<feature type="active site" description="Nucleophile" evidence="9">
    <location>
        <position position="287"/>
    </location>
</feature>
<dbReference type="SUPFAM" id="SSF56024">
    <property type="entry name" value="Phospholipase D/nuclease"/>
    <property type="match status" value="2"/>
</dbReference>
<protein>
    <recommendedName>
        <fullName evidence="14">Tyrosyl-DNA phosphodiesterase</fullName>
    </recommendedName>
</protein>
<evidence type="ECO:0000256" key="2">
    <source>
        <dbReference type="ARBA" id="ARBA00010205"/>
    </source>
</evidence>
<evidence type="ECO:0000256" key="10">
    <source>
        <dbReference type="PIRSR" id="PIRSR610347-2"/>
    </source>
</evidence>
<evidence type="ECO:0000256" key="3">
    <source>
        <dbReference type="ARBA" id="ARBA00022722"/>
    </source>
</evidence>
<feature type="compositionally biased region" description="Basic and acidic residues" evidence="11">
    <location>
        <begin position="29"/>
        <end position="53"/>
    </location>
</feature>
<evidence type="ECO:0000313" key="12">
    <source>
        <dbReference type="EMBL" id="WFD43266.1"/>
    </source>
</evidence>
<feature type="active site" description="Proton donor/acceptor" evidence="9">
    <location>
        <position position="526"/>
    </location>
</feature>
<feature type="compositionally biased region" description="Polar residues" evidence="11">
    <location>
        <begin position="56"/>
        <end position="83"/>
    </location>
</feature>
<evidence type="ECO:0000256" key="5">
    <source>
        <dbReference type="ARBA" id="ARBA00022801"/>
    </source>
</evidence>
<dbReference type="GO" id="GO:0006281">
    <property type="term" value="P:DNA repair"/>
    <property type="evidence" value="ECO:0007669"/>
    <property type="project" value="UniProtKB-KW"/>
</dbReference>
<dbReference type="AlphaFoldDB" id="A0AAF0F577"/>
<evidence type="ECO:0000256" key="1">
    <source>
        <dbReference type="ARBA" id="ARBA00004123"/>
    </source>
</evidence>
<evidence type="ECO:0000256" key="4">
    <source>
        <dbReference type="ARBA" id="ARBA00022763"/>
    </source>
</evidence>
<keyword evidence="3" id="KW-0540">Nuclease</keyword>
<dbReference type="EMBL" id="CP118376">
    <property type="protein sequence ID" value="WFD43266.1"/>
    <property type="molecule type" value="Genomic_DNA"/>
</dbReference>
<feature type="region of interest" description="Disordered" evidence="11">
    <location>
        <begin position="594"/>
        <end position="613"/>
    </location>
</feature>
<keyword evidence="4" id="KW-0227">DNA damage</keyword>
<proteinExistence type="inferred from homology"/>
<reference evidence="12" key="1">
    <citation type="submission" date="2023-02" db="EMBL/GenBank/DDBJ databases">
        <title>Mating type loci evolution in Malassezia.</title>
        <authorList>
            <person name="Coelho M.A."/>
        </authorList>
    </citation>
    <scope>NUCLEOTIDE SEQUENCE</scope>
    <source>
        <strain evidence="12">CBS 14136</strain>
    </source>
</reference>
<dbReference type="Proteomes" id="UP001214628">
    <property type="component" value="Chromosome 2"/>
</dbReference>
<dbReference type="PANTHER" id="PTHR12415">
    <property type="entry name" value="TYROSYL-DNA PHOSPHODIESTERASE 1"/>
    <property type="match status" value="1"/>
</dbReference>
<dbReference type="GO" id="GO:0003690">
    <property type="term" value="F:double-stranded DNA binding"/>
    <property type="evidence" value="ECO:0007669"/>
    <property type="project" value="TreeGrafter"/>
</dbReference>
<evidence type="ECO:0000313" key="13">
    <source>
        <dbReference type="Proteomes" id="UP001214628"/>
    </source>
</evidence>
<dbReference type="Pfam" id="PF06087">
    <property type="entry name" value="Tyr-DNA_phospho"/>
    <property type="match status" value="1"/>
</dbReference>
<feature type="region of interest" description="Disordered" evidence="11">
    <location>
        <begin position="1"/>
        <end position="159"/>
    </location>
</feature>
<keyword evidence="7" id="KW-0234">DNA repair</keyword>
<evidence type="ECO:0000256" key="7">
    <source>
        <dbReference type="ARBA" id="ARBA00023204"/>
    </source>
</evidence>
<evidence type="ECO:0000256" key="6">
    <source>
        <dbReference type="ARBA" id="ARBA00022839"/>
    </source>
</evidence>
<name>A0AAF0F577_9BASI</name>
<dbReference type="PANTHER" id="PTHR12415:SF0">
    <property type="entry name" value="TYROSYL-DNA PHOSPHODIESTERASE 1"/>
    <property type="match status" value="1"/>
</dbReference>
<dbReference type="Gene3D" id="3.30.870.10">
    <property type="entry name" value="Endonuclease Chain A"/>
    <property type="match status" value="2"/>
</dbReference>
<dbReference type="GO" id="GO:0004527">
    <property type="term" value="F:exonuclease activity"/>
    <property type="evidence" value="ECO:0007669"/>
    <property type="project" value="UniProtKB-KW"/>
</dbReference>
<comment type="similarity">
    <text evidence="2">Belongs to the tyrosyl-DNA phosphodiesterase family.</text>
</comment>
<keyword evidence="13" id="KW-1185">Reference proteome</keyword>
<keyword evidence="8" id="KW-0539">Nucleus</keyword>
<gene>
    <name evidence="12" type="ORF">MPSI1_001927</name>
</gene>
<keyword evidence="5" id="KW-0378">Hydrolase</keyword>
<dbReference type="GO" id="GO:0017005">
    <property type="term" value="F:3'-tyrosyl-DNA phosphodiesterase activity"/>
    <property type="evidence" value="ECO:0007669"/>
    <property type="project" value="TreeGrafter"/>
</dbReference>
<organism evidence="12 13">
    <name type="scientific">Malassezia psittaci</name>
    <dbReference type="NCBI Taxonomy" id="1821823"/>
    <lineage>
        <taxon>Eukaryota</taxon>
        <taxon>Fungi</taxon>
        <taxon>Dikarya</taxon>
        <taxon>Basidiomycota</taxon>
        <taxon>Ustilaginomycotina</taxon>
        <taxon>Malasseziomycetes</taxon>
        <taxon>Malasseziales</taxon>
        <taxon>Malasseziaceae</taxon>
        <taxon>Malassezia</taxon>
    </lineage>
</organism>
<comment type="subcellular location">
    <subcellularLocation>
        <location evidence="1">Nucleus</location>
    </subcellularLocation>
</comment>
<sequence>MSSLDQAIVIQDDDDDDDQPIVASSMKRAIPDRAQLERERIARRRERDSREVCISETASAKNTQGGLAPGTTQHKATRPLSTVQAQESEQARQARKRSADQEHVLSWTSYTPKRRAETKDTAGWWSAPSTSTSSSKTSQFSESQYTEQRQGTASCQESTANRYKPIQATDRFWRGAIKVGSSSLTKASFNRYASTYNSGTKLEEIFLPATRTQPNGLQRVLLTSYDVEIEWLLALIPRIPVTYIGNPPKGDYRRDRTIPKPGFYPCTGASHWEMGVPNKAHPGALQHSKLALLYYTTHLRVIISTGNLSRVDWSRYENLFYIQDFPHESLDTPSSQASGDDFRVQLEQVLVSLSLPESHPAYIGLGSFCFKMAAAHIVASWPISRVEGWNEIERAGLGRLGYVVRRLQLHLPQMQLQAQGSSLGTYERRWLEQFYLVAGGWDLDGKLPFARNSQPGPSPLFSKVTGSTSWPPIRIMFPTQKYVQETFVEGPLGAGCFFSKPDDYAKKELWSLFSQPVSERGDILMHAKSLLAQQQDQGWVYLGSANFTRAAWGTIAGNVANPTQSLNNWELGIILPLNSTDIQGSALDAIPYSQPARPYSKQDTPWDVSTLGP</sequence>
<evidence type="ECO:0000256" key="9">
    <source>
        <dbReference type="PIRSR" id="PIRSR610347-1"/>
    </source>
</evidence>
<evidence type="ECO:0000256" key="8">
    <source>
        <dbReference type="ARBA" id="ARBA00023242"/>
    </source>
</evidence>
<dbReference type="CDD" id="cd09122">
    <property type="entry name" value="PLDc_Tdp1_1"/>
    <property type="match status" value="1"/>
</dbReference>
<dbReference type="GO" id="GO:0003697">
    <property type="term" value="F:single-stranded DNA binding"/>
    <property type="evidence" value="ECO:0007669"/>
    <property type="project" value="TreeGrafter"/>
</dbReference>
<feature type="binding site" evidence="10">
    <location>
        <position position="528"/>
    </location>
    <ligand>
        <name>substrate</name>
    </ligand>
</feature>
<keyword evidence="6" id="KW-0269">Exonuclease</keyword>
<accession>A0AAF0F577</accession>
<feature type="compositionally biased region" description="Polar residues" evidence="11">
    <location>
        <begin position="144"/>
        <end position="159"/>
    </location>
</feature>
<feature type="compositionally biased region" description="Low complexity" evidence="11">
    <location>
        <begin position="126"/>
        <end position="143"/>
    </location>
</feature>
<feature type="compositionally biased region" description="Basic and acidic residues" evidence="11">
    <location>
        <begin position="89"/>
        <end position="103"/>
    </location>
</feature>